<keyword evidence="6 8" id="KW-1133">Transmembrane helix</keyword>
<dbReference type="Gene3D" id="1.10.3720.10">
    <property type="entry name" value="MetI-like"/>
    <property type="match status" value="1"/>
</dbReference>
<dbReference type="SUPFAM" id="SSF161098">
    <property type="entry name" value="MetI-like"/>
    <property type="match status" value="1"/>
</dbReference>
<feature type="transmembrane region" description="Helical" evidence="8">
    <location>
        <begin position="68"/>
        <end position="87"/>
    </location>
</feature>
<evidence type="ECO:0000256" key="5">
    <source>
        <dbReference type="ARBA" id="ARBA00022692"/>
    </source>
</evidence>
<evidence type="ECO:0000313" key="11">
    <source>
        <dbReference type="Proteomes" id="UP000184127"/>
    </source>
</evidence>
<protein>
    <recommendedName>
        <fullName evidence="8">Phosphate transport system permease protein PstA</fullName>
    </recommendedName>
</protein>
<dbReference type="PANTHER" id="PTHR43470:SF4">
    <property type="entry name" value="ABC TRANSPORTER PERMEASE PROTEIN YQGI-RELATED"/>
    <property type="match status" value="1"/>
</dbReference>
<feature type="transmembrane region" description="Helical" evidence="8">
    <location>
        <begin position="12"/>
        <end position="34"/>
    </location>
</feature>
<gene>
    <name evidence="10" type="ORF">SAMN02745195_01307</name>
</gene>
<keyword evidence="4 8" id="KW-1003">Cell membrane</keyword>
<dbReference type="PANTHER" id="PTHR43470">
    <property type="entry name" value="PHOSPHATE TRANSPORT SYSTEM PERMEASE PROTEIN PSTA-RELATED"/>
    <property type="match status" value="1"/>
</dbReference>
<dbReference type="GO" id="GO:0005315">
    <property type="term" value="F:phosphate transmembrane transporter activity"/>
    <property type="evidence" value="ECO:0007669"/>
    <property type="project" value="InterPro"/>
</dbReference>
<name>A0A1M4WW42_9THEO</name>
<keyword evidence="7 8" id="KW-0472">Membrane</keyword>
<sequence length="295" mass="31739">MKSKLYDKIATIYFYAVAVFLILFLASLISYILYQGRTKLNIDFLTSPPKFMEAGGGIGPQLFNSLELLIITLIISIPIGLGAGIYMAEYAKPGLLTEIIRLSIETLSSMPSIVVGLFGLLVFVTMTGWGYSLIAGALALTVLNLPVMTRVSEDSIRSVPNSLREASYALGSTKWQTIVKVVVPAAMPGIITGIILTAGRIFGEAAALLYTAGMSSPALNFSNLNPSSPTSPLNIVRPAETLAVYIWKVNSEGLAPDARQIADGAAAVLLLMVLIFNILARWLGNTLYKRMTGER</sequence>
<dbReference type="CDD" id="cd06261">
    <property type="entry name" value="TM_PBP2"/>
    <property type="match status" value="1"/>
</dbReference>
<reference evidence="11" key="1">
    <citation type="submission" date="2016-11" db="EMBL/GenBank/DDBJ databases">
        <authorList>
            <person name="Varghese N."/>
            <person name="Submissions S."/>
        </authorList>
    </citation>
    <scope>NUCLEOTIDE SEQUENCE [LARGE SCALE GENOMIC DNA]</scope>
    <source>
        <strain evidence="11">DSM 18761</strain>
    </source>
</reference>
<dbReference type="GO" id="GO:0005886">
    <property type="term" value="C:plasma membrane"/>
    <property type="evidence" value="ECO:0007669"/>
    <property type="project" value="UniProtKB-SubCell"/>
</dbReference>
<dbReference type="EMBL" id="FQUR01000010">
    <property type="protein sequence ID" value="SHE85192.1"/>
    <property type="molecule type" value="Genomic_DNA"/>
</dbReference>
<keyword evidence="11" id="KW-1185">Reference proteome</keyword>
<dbReference type="AlphaFoldDB" id="A0A1M4WW42"/>
<feature type="transmembrane region" description="Helical" evidence="8">
    <location>
        <begin position="129"/>
        <end position="147"/>
    </location>
</feature>
<evidence type="ECO:0000256" key="6">
    <source>
        <dbReference type="ARBA" id="ARBA00022989"/>
    </source>
</evidence>
<keyword evidence="3" id="KW-0813">Transport</keyword>
<organism evidence="10 11">
    <name type="scientific">Thermoanaerobacter uzonensis DSM 18761</name>
    <dbReference type="NCBI Taxonomy" id="1123369"/>
    <lineage>
        <taxon>Bacteria</taxon>
        <taxon>Bacillati</taxon>
        <taxon>Bacillota</taxon>
        <taxon>Clostridia</taxon>
        <taxon>Thermoanaerobacterales</taxon>
        <taxon>Thermoanaerobacteraceae</taxon>
        <taxon>Thermoanaerobacter</taxon>
    </lineage>
</organism>
<evidence type="ECO:0000259" key="9">
    <source>
        <dbReference type="PROSITE" id="PS50928"/>
    </source>
</evidence>
<dbReference type="InterPro" id="IPR035906">
    <property type="entry name" value="MetI-like_sf"/>
</dbReference>
<dbReference type="InterPro" id="IPR000515">
    <property type="entry name" value="MetI-like"/>
</dbReference>
<feature type="transmembrane region" description="Helical" evidence="8">
    <location>
        <begin position="181"/>
        <end position="202"/>
    </location>
</feature>
<proteinExistence type="inferred from homology"/>
<dbReference type="Pfam" id="PF00528">
    <property type="entry name" value="BPD_transp_1"/>
    <property type="match status" value="1"/>
</dbReference>
<keyword evidence="5 8" id="KW-0812">Transmembrane</keyword>
<evidence type="ECO:0000256" key="3">
    <source>
        <dbReference type="ARBA" id="ARBA00022448"/>
    </source>
</evidence>
<dbReference type="Proteomes" id="UP000184127">
    <property type="component" value="Unassembled WGS sequence"/>
</dbReference>
<dbReference type="InterPro" id="IPR005672">
    <property type="entry name" value="Phosphate_PstA"/>
</dbReference>
<dbReference type="NCBIfam" id="TIGR00974">
    <property type="entry name" value="3a0107s02c"/>
    <property type="match status" value="1"/>
</dbReference>
<accession>A0A1M4WW42</accession>
<feature type="domain" description="ABC transmembrane type-1" evidence="9">
    <location>
        <begin position="62"/>
        <end position="280"/>
    </location>
</feature>
<feature type="transmembrane region" description="Helical" evidence="8">
    <location>
        <begin position="99"/>
        <end position="123"/>
    </location>
</feature>
<evidence type="ECO:0000256" key="4">
    <source>
        <dbReference type="ARBA" id="ARBA00022475"/>
    </source>
</evidence>
<comment type="subcellular location">
    <subcellularLocation>
        <location evidence="1 8">Cell membrane</location>
        <topology evidence="1 8">Multi-pass membrane protein</topology>
    </subcellularLocation>
</comment>
<evidence type="ECO:0000313" key="10">
    <source>
        <dbReference type="EMBL" id="SHE85192.1"/>
    </source>
</evidence>
<feature type="transmembrane region" description="Helical" evidence="8">
    <location>
        <begin position="264"/>
        <end position="283"/>
    </location>
</feature>
<dbReference type="GO" id="GO:0035435">
    <property type="term" value="P:phosphate ion transmembrane transport"/>
    <property type="evidence" value="ECO:0007669"/>
    <property type="project" value="InterPro"/>
</dbReference>
<comment type="similarity">
    <text evidence="2 8">Belongs to the binding-protein-dependent transport system permease family. CysTW subfamily.</text>
</comment>
<dbReference type="RefSeq" id="WP_072968467.1">
    <property type="nucleotide sequence ID" value="NZ_FQUR01000010.1"/>
</dbReference>
<evidence type="ECO:0000256" key="8">
    <source>
        <dbReference type="RuleBase" id="RU363043"/>
    </source>
</evidence>
<evidence type="ECO:0000256" key="1">
    <source>
        <dbReference type="ARBA" id="ARBA00004651"/>
    </source>
</evidence>
<evidence type="ECO:0000256" key="7">
    <source>
        <dbReference type="ARBA" id="ARBA00023136"/>
    </source>
</evidence>
<dbReference type="PROSITE" id="PS50928">
    <property type="entry name" value="ABC_TM1"/>
    <property type="match status" value="1"/>
</dbReference>
<evidence type="ECO:0000256" key="2">
    <source>
        <dbReference type="ARBA" id="ARBA00007069"/>
    </source>
</evidence>